<organism evidence="1 2">
    <name type="scientific">Brassica carinata</name>
    <name type="common">Ethiopian mustard</name>
    <name type="synonym">Abyssinian cabbage</name>
    <dbReference type="NCBI Taxonomy" id="52824"/>
    <lineage>
        <taxon>Eukaryota</taxon>
        <taxon>Viridiplantae</taxon>
        <taxon>Streptophyta</taxon>
        <taxon>Embryophyta</taxon>
        <taxon>Tracheophyta</taxon>
        <taxon>Spermatophyta</taxon>
        <taxon>Magnoliopsida</taxon>
        <taxon>eudicotyledons</taxon>
        <taxon>Gunneridae</taxon>
        <taxon>Pentapetalae</taxon>
        <taxon>rosids</taxon>
        <taxon>malvids</taxon>
        <taxon>Brassicales</taxon>
        <taxon>Brassicaceae</taxon>
        <taxon>Brassiceae</taxon>
        <taxon>Brassica</taxon>
    </lineage>
</organism>
<gene>
    <name evidence="1" type="ORF">Bca52824_016209</name>
</gene>
<evidence type="ECO:0000313" key="2">
    <source>
        <dbReference type="Proteomes" id="UP000886595"/>
    </source>
</evidence>
<protein>
    <submittedName>
        <fullName evidence="1">Uncharacterized protein</fullName>
    </submittedName>
</protein>
<dbReference type="EMBL" id="JAAMPC010000003">
    <property type="protein sequence ID" value="KAG2322996.1"/>
    <property type="molecule type" value="Genomic_DNA"/>
</dbReference>
<dbReference type="AlphaFoldDB" id="A0A8X7W424"/>
<name>A0A8X7W424_BRACI</name>
<accession>A0A8X7W424</accession>
<dbReference type="Proteomes" id="UP000886595">
    <property type="component" value="Unassembled WGS sequence"/>
</dbReference>
<evidence type="ECO:0000313" key="1">
    <source>
        <dbReference type="EMBL" id="KAG2322996.1"/>
    </source>
</evidence>
<reference evidence="1 2" key="1">
    <citation type="submission" date="2020-02" db="EMBL/GenBank/DDBJ databases">
        <authorList>
            <person name="Ma Q."/>
            <person name="Huang Y."/>
            <person name="Song X."/>
            <person name="Pei D."/>
        </authorList>
    </citation>
    <scope>NUCLEOTIDE SEQUENCE [LARGE SCALE GENOMIC DNA]</scope>
    <source>
        <strain evidence="1">Sxm20200214</strain>
        <tissue evidence="1">Leaf</tissue>
    </source>
</reference>
<proteinExistence type="predicted"/>
<comment type="caution">
    <text evidence="1">The sequence shown here is derived from an EMBL/GenBank/DDBJ whole genome shotgun (WGS) entry which is preliminary data.</text>
</comment>
<keyword evidence="2" id="KW-1185">Reference proteome</keyword>
<sequence length="97" mass="11050">MQFKEFEVKYETNKRRRTICVKILKLAIDALIASCDEALASNLEPGDKGGAEQGKEQLSMAVRRRLALEAAVIGLVEMRERLVQETVKRSNKDTWKQ</sequence>